<dbReference type="EMBL" id="GG657469">
    <property type="protein sequence ID" value="OAT12856.1"/>
    <property type="molecule type" value="Genomic_DNA"/>
</dbReference>
<gene>
    <name evidence="1" type="ORF">BDBG_17706</name>
</gene>
<protein>
    <submittedName>
        <fullName evidence="1">Uncharacterized protein</fullName>
    </submittedName>
</protein>
<dbReference type="RefSeq" id="XP_031580580.1">
    <property type="nucleotide sequence ID" value="XM_031725363.1"/>
</dbReference>
<name>A0A179UXN4_BLAGS</name>
<dbReference type="GeneID" id="42529315"/>
<dbReference type="OrthoDB" id="4187640at2759"/>
<proteinExistence type="predicted"/>
<dbReference type="AlphaFoldDB" id="A0A179UXN4"/>
<accession>A0A179UXN4</accession>
<keyword evidence="2" id="KW-1185">Reference proteome</keyword>
<dbReference type="VEuPathDB" id="FungiDB:BDBG_17706"/>
<dbReference type="KEGG" id="bgh:BDBG_17706"/>
<evidence type="ECO:0000313" key="1">
    <source>
        <dbReference type="EMBL" id="OAT12856.1"/>
    </source>
</evidence>
<organism evidence="1 2">
    <name type="scientific">Blastomyces gilchristii (strain SLH14081)</name>
    <name type="common">Blastomyces dermatitidis</name>
    <dbReference type="NCBI Taxonomy" id="559298"/>
    <lineage>
        <taxon>Eukaryota</taxon>
        <taxon>Fungi</taxon>
        <taxon>Dikarya</taxon>
        <taxon>Ascomycota</taxon>
        <taxon>Pezizomycotina</taxon>
        <taxon>Eurotiomycetes</taxon>
        <taxon>Eurotiomycetidae</taxon>
        <taxon>Onygenales</taxon>
        <taxon>Ajellomycetaceae</taxon>
        <taxon>Blastomyces</taxon>
    </lineage>
</organism>
<sequence length="98" mass="11452">MKQPRFPLPRGRWCSNFHLQNHWVPRGQVRCFNLHPKDAPPEWDPWAVKKTLQLSSVHVMQLRKSTHGRPALHIQDILASASSVKLQNSIEVGRRVWM</sequence>
<dbReference type="Proteomes" id="UP000002038">
    <property type="component" value="Unassembled WGS sequence"/>
</dbReference>
<reference evidence="2" key="1">
    <citation type="journal article" date="2015" name="PLoS Genet.">
        <title>The dynamic genome and transcriptome of the human fungal pathogen Blastomyces and close relative Emmonsia.</title>
        <authorList>
            <person name="Munoz J.F."/>
            <person name="Gauthier G.M."/>
            <person name="Desjardins C.A."/>
            <person name="Gallo J.E."/>
            <person name="Holder J."/>
            <person name="Sullivan T.D."/>
            <person name="Marty A.J."/>
            <person name="Carmen J.C."/>
            <person name="Chen Z."/>
            <person name="Ding L."/>
            <person name="Gujja S."/>
            <person name="Magrini V."/>
            <person name="Misas E."/>
            <person name="Mitreva M."/>
            <person name="Priest M."/>
            <person name="Saif S."/>
            <person name="Whiston E.A."/>
            <person name="Young S."/>
            <person name="Zeng Q."/>
            <person name="Goldman W.E."/>
            <person name="Mardis E.R."/>
            <person name="Taylor J.W."/>
            <person name="McEwen J.G."/>
            <person name="Clay O.K."/>
            <person name="Klein B.S."/>
            <person name="Cuomo C.A."/>
        </authorList>
    </citation>
    <scope>NUCLEOTIDE SEQUENCE [LARGE SCALE GENOMIC DNA]</scope>
    <source>
        <strain evidence="2">SLH14081</strain>
    </source>
</reference>
<evidence type="ECO:0000313" key="2">
    <source>
        <dbReference type="Proteomes" id="UP000002038"/>
    </source>
</evidence>